<dbReference type="InterPro" id="IPR011059">
    <property type="entry name" value="Metal-dep_hydrolase_composite"/>
</dbReference>
<evidence type="ECO:0000313" key="3">
    <source>
        <dbReference type="Proteomes" id="UP001208689"/>
    </source>
</evidence>
<name>A0ABY6HVP9_9ARCH</name>
<dbReference type="EC" id="3.5.2.7" evidence="2"/>
<dbReference type="SUPFAM" id="SSF51556">
    <property type="entry name" value="Metallo-dependent hydrolases"/>
    <property type="match status" value="1"/>
</dbReference>
<dbReference type="InterPro" id="IPR006680">
    <property type="entry name" value="Amidohydro-rel"/>
</dbReference>
<dbReference type="SUPFAM" id="SSF51338">
    <property type="entry name" value="Composite domain of metallo-dependent hydrolases"/>
    <property type="match status" value="1"/>
</dbReference>
<dbReference type="PANTHER" id="PTHR43135">
    <property type="entry name" value="ALPHA-D-RIBOSE 1-METHYLPHOSPHONATE 5-TRIPHOSPHATE DIPHOSPHATASE"/>
    <property type="match status" value="1"/>
</dbReference>
<dbReference type="GO" id="GO:0050480">
    <property type="term" value="F:imidazolonepropionase activity"/>
    <property type="evidence" value="ECO:0007669"/>
    <property type="project" value="UniProtKB-EC"/>
</dbReference>
<protein>
    <submittedName>
        <fullName evidence="2">Imidazolonepropionase</fullName>
        <ecNumber evidence="2">3.5.2.7</ecNumber>
    </submittedName>
</protein>
<dbReference type="Gene3D" id="3.20.20.140">
    <property type="entry name" value="Metal-dependent hydrolases"/>
    <property type="match status" value="1"/>
</dbReference>
<dbReference type="CDD" id="cd01309">
    <property type="entry name" value="Met_dep_hydrolase_C"/>
    <property type="match status" value="1"/>
</dbReference>
<evidence type="ECO:0000313" key="2">
    <source>
        <dbReference type="EMBL" id="UYP47605.1"/>
    </source>
</evidence>
<sequence>MKVLLCDKIIPVTRKIINQGHIFIENGKITKVGEGYEVPQGAEIIDAKDMIAFPGIIDAHSHASVFEEEIGFHQDGNESTDPITPQVRVIDAINPKDRGLRRAVSGGVTCICVAPGSANVVGGHMTTIKTHGTLLSKMIVTQKAGIKCAFGENPKRVYGAQKKMPNTRMGNLAVFRQFMVDVQNYMAKWDAYNRKMKVYLREQKENEINGDKEKSSKLSEPSIPERNLKYEAMIDVFQKKIPLRAHAHQANDIVTAVELAKEFDVNIIIEHCSEGHQIIDYLLKNQIPALIGPTFSHRSKIETRFKTWTTLGKLYKAGLLVGLTSDHPVSPLQFQTVYAAIAHREGLSEQGAFEVLTINGAKILGIENRVGSIEVGKDADIVLFEGHPLDTRSKISKVFINGNPVFDRLRDKDENLF</sequence>
<keyword evidence="3" id="KW-1185">Reference proteome</keyword>
<organism evidence="2 3">
    <name type="scientific">Candidatus Lokiarchaeum ossiferum</name>
    <dbReference type="NCBI Taxonomy" id="2951803"/>
    <lineage>
        <taxon>Archaea</taxon>
        <taxon>Promethearchaeati</taxon>
        <taxon>Promethearchaeota</taxon>
        <taxon>Promethearchaeia</taxon>
        <taxon>Promethearchaeales</taxon>
        <taxon>Promethearchaeaceae</taxon>
        <taxon>Candidatus Lokiarchaeum</taxon>
    </lineage>
</organism>
<accession>A0ABY6HVP9</accession>
<dbReference type="EMBL" id="CP104013">
    <property type="protein sequence ID" value="UYP47605.1"/>
    <property type="molecule type" value="Genomic_DNA"/>
</dbReference>
<gene>
    <name evidence="2" type="ORF">NEF87_003890</name>
</gene>
<dbReference type="Proteomes" id="UP001208689">
    <property type="component" value="Chromosome"/>
</dbReference>
<evidence type="ECO:0000259" key="1">
    <source>
        <dbReference type="Pfam" id="PF01979"/>
    </source>
</evidence>
<reference evidence="2" key="1">
    <citation type="submission" date="2022-09" db="EMBL/GenBank/DDBJ databases">
        <title>Actin cytoskeleton and complex cell architecture in an #Asgard archaeon.</title>
        <authorList>
            <person name="Ponce Toledo R.I."/>
            <person name="Schleper C."/>
            <person name="Rodrigues Oliveira T."/>
            <person name="Wollweber F."/>
            <person name="Xu J."/>
            <person name="Rittmann S."/>
            <person name="Klingl A."/>
            <person name="Pilhofer M."/>
        </authorList>
    </citation>
    <scope>NUCLEOTIDE SEQUENCE</scope>
    <source>
        <strain evidence="2">B-35</strain>
    </source>
</reference>
<dbReference type="PANTHER" id="PTHR43135:SF3">
    <property type="entry name" value="ALPHA-D-RIBOSE 1-METHYLPHOSPHONATE 5-TRIPHOSPHATE DIPHOSPHATASE"/>
    <property type="match status" value="1"/>
</dbReference>
<dbReference type="Pfam" id="PF01979">
    <property type="entry name" value="Amidohydro_1"/>
    <property type="match status" value="1"/>
</dbReference>
<dbReference type="InterPro" id="IPR051781">
    <property type="entry name" value="Metallo-dep_Hydrolase"/>
</dbReference>
<proteinExistence type="predicted"/>
<feature type="domain" description="Amidohydrolase-related" evidence="1">
    <location>
        <begin position="51"/>
        <end position="404"/>
    </location>
</feature>
<dbReference type="InterPro" id="IPR032466">
    <property type="entry name" value="Metal_Hydrolase"/>
</dbReference>
<keyword evidence="2" id="KW-0378">Hydrolase</keyword>